<dbReference type="OrthoDB" id="206700at2759"/>
<comment type="caution">
    <text evidence="4">The sequence shown here is derived from an EMBL/GenBank/DDBJ whole genome shotgun (WGS) entry which is preliminary data.</text>
</comment>
<dbReference type="GO" id="GO:0006888">
    <property type="term" value="P:endoplasmic reticulum to Golgi vesicle-mediated transport"/>
    <property type="evidence" value="ECO:0007669"/>
    <property type="project" value="TreeGrafter"/>
</dbReference>
<protein>
    <submittedName>
        <fullName evidence="4">TBC1 domain family member 20</fullName>
    </submittedName>
</protein>
<dbReference type="VEuPathDB" id="TrichDB:TRFO_21659"/>
<evidence type="ECO:0000259" key="3">
    <source>
        <dbReference type="PROSITE" id="PS50086"/>
    </source>
</evidence>
<keyword evidence="2" id="KW-0812">Transmembrane</keyword>
<keyword evidence="2" id="KW-0472">Membrane</keyword>
<dbReference type="GeneID" id="94836818"/>
<keyword evidence="5" id="KW-1185">Reference proteome</keyword>
<evidence type="ECO:0000313" key="5">
    <source>
        <dbReference type="Proteomes" id="UP000179807"/>
    </source>
</evidence>
<keyword evidence="1" id="KW-0343">GTPase activation</keyword>
<accession>A0A1J4KE08</accession>
<dbReference type="Gene3D" id="1.10.472.80">
    <property type="entry name" value="Ypt/Rab-GAP domain of gyp1p, domain 3"/>
    <property type="match status" value="1"/>
</dbReference>
<dbReference type="SMART" id="SM00164">
    <property type="entry name" value="TBC"/>
    <property type="match status" value="1"/>
</dbReference>
<dbReference type="EMBL" id="MLAK01000639">
    <property type="protein sequence ID" value="OHT09427.1"/>
    <property type="molecule type" value="Genomic_DNA"/>
</dbReference>
<feature type="domain" description="Rab-GAP TBC" evidence="3">
    <location>
        <begin position="1"/>
        <end position="208"/>
    </location>
</feature>
<dbReference type="InterPro" id="IPR000195">
    <property type="entry name" value="Rab-GAP-TBC_dom"/>
</dbReference>
<dbReference type="SUPFAM" id="SSF47923">
    <property type="entry name" value="Ypt/Rab-GAP domain of gyp1p"/>
    <property type="match status" value="2"/>
</dbReference>
<evidence type="ECO:0000313" key="4">
    <source>
        <dbReference type="EMBL" id="OHT09427.1"/>
    </source>
</evidence>
<name>A0A1J4KE08_9EUKA</name>
<dbReference type="PANTHER" id="PTHR20913">
    <property type="entry name" value="TBC1 DOMAIN FAMILY MEMBER 20/GTPASE"/>
    <property type="match status" value="1"/>
</dbReference>
<dbReference type="Gene3D" id="1.10.8.1310">
    <property type="match status" value="1"/>
</dbReference>
<dbReference type="PANTHER" id="PTHR20913:SF7">
    <property type="entry name" value="RE60063P"/>
    <property type="match status" value="1"/>
</dbReference>
<gene>
    <name evidence="4" type="ORF">TRFO_21659</name>
</gene>
<organism evidence="4 5">
    <name type="scientific">Tritrichomonas foetus</name>
    <dbReference type="NCBI Taxonomy" id="1144522"/>
    <lineage>
        <taxon>Eukaryota</taxon>
        <taxon>Metamonada</taxon>
        <taxon>Parabasalia</taxon>
        <taxon>Tritrichomonadida</taxon>
        <taxon>Tritrichomonadidae</taxon>
        <taxon>Tritrichomonas</taxon>
    </lineage>
</organism>
<feature type="transmembrane region" description="Helical" evidence="2">
    <location>
        <begin position="321"/>
        <end position="340"/>
    </location>
</feature>
<dbReference type="Proteomes" id="UP000179807">
    <property type="component" value="Unassembled WGS sequence"/>
</dbReference>
<dbReference type="GO" id="GO:0005789">
    <property type="term" value="C:endoplasmic reticulum membrane"/>
    <property type="evidence" value="ECO:0007669"/>
    <property type="project" value="TreeGrafter"/>
</dbReference>
<dbReference type="AlphaFoldDB" id="A0A1J4KE08"/>
<dbReference type="RefSeq" id="XP_068362563.1">
    <property type="nucleotide sequence ID" value="XM_068502114.1"/>
</dbReference>
<proteinExistence type="predicted"/>
<dbReference type="Pfam" id="PF00566">
    <property type="entry name" value="RabGAP-TBC"/>
    <property type="match status" value="1"/>
</dbReference>
<dbReference type="InterPro" id="IPR045913">
    <property type="entry name" value="TBC20/Gyp8-like"/>
</dbReference>
<dbReference type="InterPro" id="IPR035969">
    <property type="entry name" value="Rab-GAP_TBC_sf"/>
</dbReference>
<keyword evidence="2" id="KW-1133">Transmembrane helix</keyword>
<evidence type="ECO:0000256" key="1">
    <source>
        <dbReference type="ARBA" id="ARBA00022468"/>
    </source>
</evidence>
<dbReference type="PROSITE" id="PS50086">
    <property type="entry name" value="TBC_RABGAP"/>
    <property type="match status" value="1"/>
</dbReference>
<dbReference type="GO" id="GO:0005096">
    <property type="term" value="F:GTPase activator activity"/>
    <property type="evidence" value="ECO:0007669"/>
    <property type="project" value="UniProtKB-KW"/>
</dbReference>
<reference evidence="4" key="1">
    <citation type="submission" date="2016-10" db="EMBL/GenBank/DDBJ databases">
        <authorList>
            <person name="Benchimol M."/>
            <person name="Almeida L.G."/>
            <person name="Vasconcelos A.T."/>
            <person name="Perreira-Neves A."/>
            <person name="Rosa I.A."/>
            <person name="Tasca T."/>
            <person name="Bogo M.R."/>
            <person name="de Souza W."/>
        </authorList>
    </citation>
    <scope>NUCLEOTIDE SEQUENCE [LARGE SCALE GENOMIC DNA]</scope>
    <source>
        <strain evidence="4">K</strain>
    </source>
</reference>
<evidence type="ECO:0000256" key="2">
    <source>
        <dbReference type="SAM" id="Phobius"/>
    </source>
</evidence>
<sequence>MSLDAILQEVNQTHELTELRKFSVNGYGTSKQHRTVYRLLLNISRTNYPSHLSPSPSNPFYQQIKKDSIRSLKEIKSPELKELKRQQLVNVIVSVFDRNPDLSYTQGFHDIASLVLSFSKEPLAVLILEALALGHLRPFLSHDLGGVSSILNFIFPLLKLVDKELHRLLLINGFDSSLATSYILTYFSHNASTTEEGLRYLDFFIASHPLMPVYSLVVLLHKRRDTFINDDVDEGTIMQAFGNLLNDGINPDDVIQCSVDLFNQMPPSKLLARDKTIKISKECTFLNPENKFPYQYSNFPHLDKFPMRLYKSRIGESKPNFVIQGLFTALAVALAFRFLLE</sequence>